<keyword evidence="2" id="KW-0548">Nucleotidyltransferase</keyword>
<keyword evidence="3" id="KW-1185">Reference proteome</keyword>
<dbReference type="PROSITE" id="PS50878">
    <property type="entry name" value="RT_POL"/>
    <property type="match status" value="1"/>
</dbReference>
<evidence type="ECO:0000259" key="1">
    <source>
        <dbReference type="PROSITE" id="PS50878"/>
    </source>
</evidence>
<dbReference type="PANTHER" id="PTHR36688:SF1">
    <property type="entry name" value="ENDONUCLEASE_EXONUCLEASE_PHOSPHATASE DOMAIN-CONTAINING PROTEIN"/>
    <property type="match status" value="1"/>
</dbReference>
<evidence type="ECO:0000313" key="3">
    <source>
        <dbReference type="Proteomes" id="UP000499080"/>
    </source>
</evidence>
<dbReference type="InterPro" id="IPR000477">
    <property type="entry name" value="RT_dom"/>
</dbReference>
<dbReference type="GO" id="GO:0003964">
    <property type="term" value="F:RNA-directed DNA polymerase activity"/>
    <property type="evidence" value="ECO:0007669"/>
    <property type="project" value="UniProtKB-KW"/>
</dbReference>
<gene>
    <name evidence="2" type="primary">pol_3080</name>
    <name evidence="2" type="ORF">AVEN_164731_1</name>
</gene>
<dbReference type="CDD" id="cd01650">
    <property type="entry name" value="RT_nLTR_like"/>
    <property type="match status" value="1"/>
</dbReference>
<dbReference type="InterPro" id="IPR052560">
    <property type="entry name" value="RdDP_mobile_element"/>
</dbReference>
<dbReference type="OrthoDB" id="412006at2759"/>
<protein>
    <submittedName>
        <fullName evidence="2">RNA-directed DNA polymerase from mobile element jockey</fullName>
    </submittedName>
</protein>
<dbReference type="SUPFAM" id="SSF56672">
    <property type="entry name" value="DNA/RNA polymerases"/>
    <property type="match status" value="1"/>
</dbReference>
<comment type="caution">
    <text evidence="2">The sequence shown here is derived from an EMBL/GenBank/DDBJ whole genome shotgun (WGS) entry which is preliminary data.</text>
</comment>
<keyword evidence="2" id="KW-0695">RNA-directed DNA polymerase</keyword>
<feature type="domain" description="Reverse transcriptase" evidence="1">
    <location>
        <begin position="1"/>
        <end position="268"/>
    </location>
</feature>
<dbReference type="Proteomes" id="UP000499080">
    <property type="component" value="Unassembled WGS sequence"/>
</dbReference>
<reference evidence="2 3" key="1">
    <citation type="journal article" date="2019" name="Sci. Rep.">
        <title>Orb-weaving spider Araneus ventricosus genome elucidates the spidroin gene catalogue.</title>
        <authorList>
            <person name="Kono N."/>
            <person name="Nakamura H."/>
            <person name="Ohtoshi R."/>
            <person name="Moran D.A.P."/>
            <person name="Shinohara A."/>
            <person name="Yoshida Y."/>
            <person name="Fujiwara M."/>
            <person name="Mori M."/>
            <person name="Tomita M."/>
            <person name="Arakawa K."/>
        </authorList>
    </citation>
    <scope>NUCLEOTIDE SEQUENCE [LARGE SCALE GENOMIC DNA]</scope>
</reference>
<keyword evidence="2" id="KW-0808">Transferase</keyword>
<dbReference type="Pfam" id="PF00078">
    <property type="entry name" value="RVT_1"/>
    <property type="match status" value="1"/>
</dbReference>
<accession>A0A4Y2HJT5</accession>
<dbReference type="InterPro" id="IPR043502">
    <property type="entry name" value="DNA/RNA_pol_sf"/>
</dbReference>
<dbReference type="PANTHER" id="PTHR36688">
    <property type="entry name" value="ENDO/EXONUCLEASE/PHOSPHATASE DOMAIN-CONTAINING PROTEIN"/>
    <property type="match status" value="1"/>
</dbReference>
<dbReference type="EMBL" id="BGPR01001986">
    <property type="protein sequence ID" value="GBM65626.1"/>
    <property type="molecule type" value="Genomic_DNA"/>
</dbReference>
<sequence>MTSGHFPTRWKTATVISILESGKNPTQPSSHRPISLLHAINKIVEHIILSRLNYHLENNNILCSEQFGFRKNLSTTHQLIRDTEFIEVALINLTKNWSYFPRHSESLGQSLARRLNSHAQTIKTPSYIAKIIKSYLTNRNFMDKVNNEFSDLKQITAGVAQGSKIGDVLFSMFINDIPKQYNTMLCMYADDAEILAKNKNPNYIKLALIKHLKTLEKWFRKRKIELNVSKTEAIMFSKCHNKTKFRPLKINDKIIEWSQKYKYPGVILDKKLK</sequence>
<proteinExistence type="predicted"/>
<evidence type="ECO:0000313" key="2">
    <source>
        <dbReference type="EMBL" id="GBM65626.1"/>
    </source>
</evidence>
<dbReference type="AlphaFoldDB" id="A0A4Y2HJT5"/>
<organism evidence="2 3">
    <name type="scientific">Araneus ventricosus</name>
    <name type="common">Orbweaver spider</name>
    <name type="synonym">Epeira ventricosa</name>
    <dbReference type="NCBI Taxonomy" id="182803"/>
    <lineage>
        <taxon>Eukaryota</taxon>
        <taxon>Metazoa</taxon>
        <taxon>Ecdysozoa</taxon>
        <taxon>Arthropoda</taxon>
        <taxon>Chelicerata</taxon>
        <taxon>Arachnida</taxon>
        <taxon>Araneae</taxon>
        <taxon>Araneomorphae</taxon>
        <taxon>Entelegynae</taxon>
        <taxon>Araneoidea</taxon>
        <taxon>Araneidae</taxon>
        <taxon>Araneus</taxon>
    </lineage>
</organism>
<name>A0A4Y2HJT5_ARAVE</name>